<dbReference type="InterPro" id="IPR027417">
    <property type="entry name" value="P-loop_NTPase"/>
</dbReference>
<comment type="caution">
    <text evidence="5">The sequence shown here is derived from an EMBL/GenBank/DDBJ whole genome shotgun (WGS) entry which is preliminary data.</text>
</comment>
<dbReference type="GeneID" id="83596795"/>
<evidence type="ECO:0000256" key="3">
    <source>
        <dbReference type="ARBA" id="ARBA00022840"/>
    </source>
</evidence>
<protein>
    <submittedName>
        <fullName evidence="5">Type IV pilus assembly protein PilB</fullName>
    </submittedName>
</protein>
<dbReference type="EMBL" id="JARXYA010000009">
    <property type="protein sequence ID" value="MDH6504485.1"/>
    <property type="molecule type" value="Genomic_DNA"/>
</dbReference>
<accession>A0AA43MA35</accession>
<evidence type="ECO:0000256" key="1">
    <source>
        <dbReference type="ARBA" id="ARBA00006611"/>
    </source>
</evidence>
<dbReference type="Gene3D" id="3.40.50.300">
    <property type="entry name" value="P-loop containing nucleotide triphosphate hydrolases"/>
    <property type="match status" value="1"/>
</dbReference>
<keyword evidence="6" id="KW-1185">Reference proteome</keyword>
<dbReference type="RefSeq" id="WP_277540576.1">
    <property type="nucleotide sequence ID" value="NZ_JAQFIK010000001.1"/>
</dbReference>
<feature type="domain" description="Bacterial type II secretion system protein E" evidence="4">
    <location>
        <begin position="212"/>
        <end position="226"/>
    </location>
</feature>
<evidence type="ECO:0000313" key="5">
    <source>
        <dbReference type="EMBL" id="MDH6504485.1"/>
    </source>
</evidence>
<dbReference type="Gene3D" id="3.30.450.90">
    <property type="match status" value="1"/>
</dbReference>
<sequence>MSYAPDDSLIIRTWQDIAASALCSRATDIHIEAHTLETVVRVRIDGQLVLGSSYSIHLHERLLTRIKMLARLDIAEKRLPQDGRLSIGHDFSAPDIDCRVSILPTLYGEKAVIRILPNKVEELALDQLGFLPEQLQLFRSAIHQTNGLILVTGPTGSGKTRTLYSCLSELNQIHRNLCSVEDPIEIRLPGVNQVAYHPKAGLDFPTIIRALLRQDPDVIMIGEIRDSATAELAIQAAQTGHLVLSTLHTRNAIGAIARLQSLGVHSESLDSCLQCISSQRLIRKRCLCHVHPKTTPCKICKGTGYFSRLGVHEVLNLKTLKDPHSHYLKMHDAGMHYVKAGIIDQAELELEVGSCH</sequence>
<reference evidence="5" key="1">
    <citation type="submission" date="2023-04" db="EMBL/GenBank/DDBJ databases">
        <title>Genome Encyclopedia of Bacteria and Archaea VI: Functional Genomics of Type Strains.</title>
        <authorList>
            <person name="Whitman W."/>
        </authorList>
    </citation>
    <scope>NUCLEOTIDE SEQUENCE</scope>
    <source>
        <strain evidence="5">Enz.4-51</strain>
    </source>
</reference>
<dbReference type="Proteomes" id="UP001161160">
    <property type="component" value="Unassembled WGS sequence"/>
</dbReference>
<comment type="similarity">
    <text evidence="1">Belongs to the GSP E family.</text>
</comment>
<dbReference type="GO" id="GO:0005886">
    <property type="term" value="C:plasma membrane"/>
    <property type="evidence" value="ECO:0007669"/>
    <property type="project" value="TreeGrafter"/>
</dbReference>
<dbReference type="SUPFAM" id="SSF52540">
    <property type="entry name" value="P-loop containing nucleoside triphosphate hydrolases"/>
    <property type="match status" value="1"/>
</dbReference>
<dbReference type="InterPro" id="IPR001482">
    <property type="entry name" value="T2SS/T4SS_dom"/>
</dbReference>
<dbReference type="AlphaFoldDB" id="A0AA43MA35"/>
<dbReference type="PANTHER" id="PTHR30258:SF2">
    <property type="entry name" value="COMG OPERON PROTEIN 1"/>
    <property type="match status" value="1"/>
</dbReference>
<keyword evidence="3" id="KW-0067">ATP-binding</keyword>
<evidence type="ECO:0000256" key="2">
    <source>
        <dbReference type="ARBA" id="ARBA00022741"/>
    </source>
</evidence>
<dbReference type="GO" id="GO:0005524">
    <property type="term" value="F:ATP binding"/>
    <property type="evidence" value="ECO:0007669"/>
    <property type="project" value="UniProtKB-KW"/>
</dbReference>
<gene>
    <name evidence="5" type="ORF">M2127_001810</name>
</gene>
<dbReference type="PANTHER" id="PTHR30258">
    <property type="entry name" value="TYPE II SECRETION SYSTEM PROTEIN GSPE-RELATED"/>
    <property type="match status" value="1"/>
</dbReference>
<dbReference type="PROSITE" id="PS00662">
    <property type="entry name" value="T2SP_E"/>
    <property type="match status" value="1"/>
</dbReference>
<evidence type="ECO:0000313" key="6">
    <source>
        <dbReference type="Proteomes" id="UP001161160"/>
    </source>
</evidence>
<dbReference type="CDD" id="cd01129">
    <property type="entry name" value="PulE-GspE-like"/>
    <property type="match status" value="1"/>
</dbReference>
<dbReference type="Pfam" id="PF00437">
    <property type="entry name" value="T2SSE"/>
    <property type="match status" value="1"/>
</dbReference>
<keyword evidence="2" id="KW-0547">Nucleotide-binding</keyword>
<organism evidence="5 6">
    <name type="scientific">Polynucleobacter sphagniphilus</name>
    <dbReference type="NCBI Taxonomy" id="1743169"/>
    <lineage>
        <taxon>Bacteria</taxon>
        <taxon>Pseudomonadati</taxon>
        <taxon>Pseudomonadota</taxon>
        <taxon>Betaproteobacteria</taxon>
        <taxon>Burkholderiales</taxon>
        <taxon>Burkholderiaceae</taxon>
        <taxon>Polynucleobacter</taxon>
    </lineage>
</organism>
<evidence type="ECO:0000259" key="4">
    <source>
        <dbReference type="PROSITE" id="PS00662"/>
    </source>
</evidence>
<proteinExistence type="inferred from homology"/>
<dbReference type="GO" id="GO:0016887">
    <property type="term" value="F:ATP hydrolysis activity"/>
    <property type="evidence" value="ECO:0007669"/>
    <property type="project" value="TreeGrafter"/>
</dbReference>
<name>A0AA43MA35_9BURK</name>